<evidence type="ECO:0000313" key="2">
    <source>
        <dbReference type="EMBL" id="MBY6275984.1"/>
    </source>
</evidence>
<gene>
    <name evidence="2" type="ORF">CWE10_07125</name>
</gene>
<dbReference type="Proteomes" id="UP000732377">
    <property type="component" value="Unassembled WGS sequence"/>
</dbReference>
<dbReference type="AlphaFoldDB" id="A0A953I8J5"/>
<organism evidence="2 3">
    <name type="scientific">Symbiobacterium thermophilum</name>
    <dbReference type="NCBI Taxonomy" id="2734"/>
    <lineage>
        <taxon>Bacteria</taxon>
        <taxon>Bacillati</taxon>
        <taxon>Bacillota</taxon>
        <taxon>Clostridia</taxon>
        <taxon>Eubacteriales</taxon>
        <taxon>Symbiobacteriaceae</taxon>
        <taxon>Symbiobacterium</taxon>
    </lineage>
</organism>
<dbReference type="EMBL" id="PIUK01000050">
    <property type="protein sequence ID" value="MBY6275984.1"/>
    <property type="molecule type" value="Genomic_DNA"/>
</dbReference>
<evidence type="ECO:0000313" key="3">
    <source>
        <dbReference type="Proteomes" id="UP000732377"/>
    </source>
</evidence>
<accession>A0A953I8J5</accession>
<protein>
    <submittedName>
        <fullName evidence="2">Uncharacterized protein</fullName>
    </submittedName>
</protein>
<name>A0A953I8J5_SYMTR</name>
<sequence length="200" mass="21583">MMEPVDAAGDAGRAALPPVQTDPVTSAEEALARIPPAALEGRTFDALLVEDYGHRSPDRQWHERERSTWIVQILHPSSGVTFLIDAATGELNAFVQSEAQAPAKLPKSAQDAVDLVFEQWGHLPYIRQLPSAIGSSESPLRLPDESEIDRFSALSTTAATADRRGEYLVTPPRTGRKTAAKDRPGGSSPCIPPVSSRRPP</sequence>
<evidence type="ECO:0000256" key="1">
    <source>
        <dbReference type="SAM" id="MobiDB-lite"/>
    </source>
</evidence>
<reference evidence="2" key="1">
    <citation type="submission" date="2017-11" db="EMBL/GenBank/DDBJ databases">
        <title>Three new genomes from thermophilic consortium.</title>
        <authorList>
            <person name="Quaggio R."/>
            <person name="Amgarten D."/>
            <person name="Setubal J.C."/>
        </authorList>
    </citation>
    <scope>NUCLEOTIDE SEQUENCE</scope>
    <source>
        <strain evidence="2">ZCTH01-B2</strain>
    </source>
</reference>
<feature type="region of interest" description="Disordered" evidence="1">
    <location>
        <begin position="152"/>
        <end position="200"/>
    </location>
</feature>
<proteinExistence type="predicted"/>
<comment type="caution">
    <text evidence="2">The sequence shown here is derived from an EMBL/GenBank/DDBJ whole genome shotgun (WGS) entry which is preliminary data.</text>
</comment>
<feature type="region of interest" description="Disordered" evidence="1">
    <location>
        <begin position="1"/>
        <end position="28"/>
    </location>
</feature>